<reference evidence="2 3" key="1">
    <citation type="journal article" date="2013" name="PLoS ONE">
        <title>Predicting the Proteins of Angomonas deanei, Strigomonas culicis and Their Respective Endosymbionts Reveals New Aspects of the Trypanosomatidae Family.</title>
        <authorList>
            <person name="Motta M.C."/>
            <person name="Martins A.C."/>
            <person name="de Souza S.S."/>
            <person name="Catta-Preta C.M."/>
            <person name="Silva R."/>
            <person name="Klein C.C."/>
            <person name="de Almeida L.G."/>
            <person name="de Lima Cunha O."/>
            <person name="Ciapina L.P."/>
            <person name="Brocchi M."/>
            <person name="Colabardini A.C."/>
            <person name="de Araujo Lima B."/>
            <person name="Machado C.R."/>
            <person name="de Almeida Soares C.M."/>
            <person name="Probst C.M."/>
            <person name="de Menezes C.B."/>
            <person name="Thompson C.E."/>
            <person name="Bartholomeu D.C."/>
            <person name="Gradia D.F."/>
            <person name="Pavoni D.P."/>
            <person name="Grisard E.C."/>
            <person name="Fantinatti-Garboggini F."/>
            <person name="Marchini F.K."/>
            <person name="Rodrigues-Luiz G.F."/>
            <person name="Wagner G."/>
            <person name="Goldman G.H."/>
            <person name="Fietto J.L."/>
            <person name="Elias M.C."/>
            <person name="Goldman M.H."/>
            <person name="Sagot M.F."/>
            <person name="Pereira M."/>
            <person name="Stoco P.H."/>
            <person name="de Mendonca-Neto R.P."/>
            <person name="Teixeira S.M."/>
            <person name="Maciel T.E."/>
            <person name="de Oliveira Mendes T.A."/>
            <person name="Urmenyi T.P."/>
            <person name="de Souza W."/>
            <person name="Schenkman S."/>
            <person name="de Vasconcelos A.T."/>
        </authorList>
    </citation>
    <scope>NUCLEOTIDE SEQUENCE [LARGE SCALE GENOMIC DNA]</scope>
</reference>
<proteinExistence type="predicted"/>
<dbReference type="Proteomes" id="UP000015354">
    <property type="component" value="Unassembled WGS sequence"/>
</dbReference>
<comment type="caution">
    <text evidence="2">The sequence shown here is derived from an EMBL/GenBank/DDBJ whole genome shotgun (WGS) entry which is preliminary data.</text>
</comment>
<gene>
    <name evidence="2" type="ORF">STCU_10530</name>
</gene>
<dbReference type="AlphaFoldDB" id="S9V3Z5"/>
<dbReference type="EMBL" id="ATMH01010415">
    <property type="protein sequence ID" value="EPY17570.1"/>
    <property type="molecule type" value="Genomic_DNA"/>
</dbReference>
<evidence type="ECO:0000313" key="2">
    <source>
        <dbReference type="EMBL" id="EPY17570.1"/>
    </source>
</evidence>
<protein>
    <submittedName>
        <fullName evidence="2">Uncharacterized protein</fullName>
    </submittedName>
</protein>
<sequence length="109" mass="12152">MLVLRALLLCWTVPGAAGEGRLPQHAIEMNAIVGEELRRLYATLAKVEEEPSSMEVDQRADDAEGDTLVAVSVLLSDSFWLFNSIMPFPSMWSHFFSIFEMEGDSDTDV</sequence>
<name>S9V3Z5_9TRYP</name>
<organism evidence="2 3">
    <name type="scientific">Strigomonas culicis</name>
    <dbReference type="NCBI Taxonomy" id="28005"/>
    <lineage>
        <taxon>Eukaryota</taxon>
        <taxon>Discoba</taxon>
        <taxon>Euglenozoa</taxon>
        <taxon>Kinetoplastea</taxon>
        <taxon>Metakinetoplastina</taxon>
        <taxon>Trypanosomatida</taxon>
        <taxon>Trypanosomatidae</taxon>
        <taxon>Strigomonadinae</taxon>
        <taxon>Strigomonas</taxon>
    </lineage>
</organism>
<keyword evidence="1" id="KW-0732">Signal</keyword>
<feature type="signal peptide" evidence="1">
    <location>
        <begin position="1"/>
        <end position="18"/>
    </location>
</feature>
<keyword evidence="3" id="KW-1185">Reference proteome</keyword>
<evidence type="ECO:0000313" key="3">
    <source>
        <dbReference type="Proteomes" id="UP000015354"/>
    </source>
</evidence>
<evidence type="ECO:0000256" key="1">
    <source>
        <dbReference type="SAM" id="SignalP"/>
    </source>
</evidence>
<accession>S9V3Z5</accession>
<feature type="chain" id="PRO_5004571730" evidence="1">
    <location>
        <begin position="19"/>
        <end position="109"/>
    </location>
</feature>